<keyword evidence="7" id="KW-0807">Transducer</keyword>
<evidence type="ECO:0000256" key="3">
    <source>
        <dbReference type="ARBA" id="ARBA00022989"/>
    </source>
</evidence>
<dbReference type="AlphaFoldDB" id="A0A2T7NMU7"/>
<reference evidence="10 11" key="1">
    <citation type="submission" date="2018-04" db="EMBL/GenBank/DDBJ databases">
        <title>The genome of golden apple snail Pomacea canaliculata provides insight into stress tolerance and invasive adaptation.</title>
        <authorList>
            <person name="Liu C."/>
            <person name="Liu B."/>
            <person name="Ren Y."/>
            <person name="Zhang Y."/>
            <person name="Wang H."/>
            <person name="Li S."/>
            <person name="Jiang F."/>
            <person name="Yin L."/>
            <person name="Zhang G."/>
            <person name="Qian W."/>
            <person name="Fan W."/>
        </authorList>
    </citation>
    <scope>NUCLEOTIDE SEQUENCE [LARGE SCALE GENOMIC DNA]</scope>
    <source>
        <strain evidence="10">SZHN2017</strain>
        <tissue evidence="10">Muscle</tissue>
    </source>
</reference>
<feature type="transmembrane region" description="Helical" evidence="8">
    <location>
        <begin position="62"/>
        <end position="81"/>
    </location>
</feature>
<organism evidence="10 11">
    <name type="scientific">Pomacea canaliculata</name>
    <name type="common">Golden apple snail</name>
    <dbReference type="NCBI Taxonomy" id="400727"/>
    <lineage>
        <taxon>Eukaryota</taxon>
        <taxon>Metazoa</taxon>
        <taxon>Spiralia</taxon>
        <taxon>Lophotrochozoa</taxon>
        <taxon>Mollusca</taxon>
        <taxon>Gastropoda</taxon>
        <taxon>Caenogastropoda</taxon>
        <taxon>Architaenioglossa</taxon>
        <taxon>Ampullarioidea</taxon>
        <taxon>Ampullariidae</taxon>
        <taxon>Pomacea</taxon>
    </lineage>
</organism>
<dbReference type="OrthoDB" id="6125191at2759"/>
<dbReference type="PANTHER" id="PTHR24243:SF208">
    <property type="entry name" value="PYROKININ-1 RECEPTOR"/>
    <property type="match status" value="1"/>
</dbReference>
<dbReference type="EMBL" id="PZQS01000011">
    <property type="protein sequence ID" value="PVD22499.1"/>
    <property type="molecule type" value="Genomic_DNA"/>
</dbReference>
<dbReference type="Pfam" id="PF10324">
    <property type="entry name" value="7TM_GPCR_Srw"/>
    <property type="match status" value="1"/>
</dbReference>
<keyword evidence="3 8" id="KW-1133">Transmembrane helix</keyword>
<evidence type="ECO:0000313" key="11">
    <source>
        <dbReference type="Proteomes" id="UP000245119"/>
    </source>
</evidence>
<evidence type="ECO:0000256" key="8">
    <source>
        <dbReference type="SAM" id="Phobius"/>
    </source>
</evidence>
<dbReference type="GO" id="GO:0008528">
    <property type="term" value="F:G protein-coupled peptide receptor activity"/>
    <property type="evidence" value="ECO:0007669"/>
    <property type="project" value="InterPro"/>
</dbReference>
<name>A0A2T7NMU7_POMCA</name>
<dbReference type="GO" id="GO:0016020">
    <property type="term" value="C:membrane"/>
    <property type="evidence" value="ECO:0007669"/>
    <property type="project" value="UniProtKB-SubCell"/>
</dbReference>
<keyword evidence="11" id="KW-1185">Reference proteome</keyword>
<sequence>MLIKSSNESSPTYEDNIISARVTGIVALVTSIASLLIAVVALPSCALNLIANSLHRRDAYTYYLVGMSVADGLDLVIMVLTTLMELLVPKSSFAYNVTVVYISVGAATVVRRAAIVLNSLASVERFFTLIFPFKRSINILNQYPRLIIISVYGNVFLFHVSILLELSVTKIKEEVWAFTPSALRLENEQLFLVLQNVARGAAFYGPLIITLIINTALIVALKLHVYNQRDIRTTAGTGALQKETTNGGEQKGHVQRDRVTKTCRLVLALSFSFFVLALPRTLSSNVGSFLAGYSYFSRSRNLIYVVNAFASLPQYLTEPCLLLISCGLSTQFRKTVRSQLCCSCEQIVAMNFREREVISDLTDNVTLTTA</sequence>
<feature type="transmembrane region" description="Helical" evidence="8">
    <location>
        <begin position="25"/>
        <end position="50"/>
    </location>
</feature>
<keyword evidence="4" id="KW-0297">G-protein coupled receptor</keyword>
<evidence type="ECO:0000256" key="5">
    <source>
        <dbReference type="ARBA" id="ARBA00023136"/>
    </source>
</evidence>
<feature type="transmembrane region" description="Helical" evidence="8">
    <location>
        <begin position="265"/>
        <end position="282"/>
    </location>
</feature>
<keyword evidence="2 8" id="KW-0812">Transmembrane</keyword>
<feature type="transmembrane region" description="Helical" evidence="8">
    <location>
        <begin position="143"/>
        <end position="164"/>
    </location>
</feature>
<evidence type="ECO:0000256" key="6">
    <source>
        <dbReference type="ARBA" id="ARBA00023170"/>
    </source>
</evidence>
<feature type="transmembrane region" description="Helical" evidence="8">
    <location>
        <begin position="93"/>
        <end position="110"/>
    </location>
</feature>
<dbReference type="PROSITE" id="PS50262">
    <property type="entry name" value="G_PROTEIN_RECEP_F1_2"/>
    <property type="match status" value="1"/>
</dbReference>
<gene>
    <name evidence="10" type="ORF">C0Q70_18313</name>
</gene>
<dbReference type="InterPro" id="IPR017452">
    <property type="entry name" value="GPCR_Rhodpsn_7TM"/>
</dbReference>
<dbReference type="Proteomes" id="UP000245119">
    <property type="component" value="Linkage Group LG11"/>
</dbReference>
<comment type="caution">
    <text evidence="10">The sequence shown here is derived from an EMBL/GenBank/DDBJ whole genome shotgun (WGS) entry which is preliminary data.</text>
</comment>
<accession>A0A2T7NMU7</accession>
<keyword evidence="6" id="KW-0675">Receptor</keyword>
<evidence type="ECO:0000313" key="10">
    <source>
        <dbReference type="EMBL" id="PVD22499.1"/>
    </source>
</evidence>
<comment type="subcellular location">
    <subcellularLocation>
        <location evidence="1">Membrane</location>
        <topology evidence="1">Multi-pass membrane protein</topology>
    </subcellularLocation>
</comment>
<evidence type="ECO:0000256" key="1">
    <source>
        <dbReference type="ARBA" id="ARBA00004141"/>
    </source>
</evidence>
<keyword evidence="5 8" id="KW-0472">Membrane</keyword>
<evidence type="ECO:0000259" key="9">
    <source>
        <dbReference type="PROSITE" id="PS50262"/>
    </source>
</evidence>
<evidence type="ECO:0000256" key="7">
    <source>
        <dbReference type="ARBA" id="ARBA00023224"/>
    </source>
</evidence>
<evidence type="ECO:0000256" key="2">
    <source>
        <dbReference type="ARBA" id="ARBA00022692"/>
    </source>
</evidence>
<feature type="transmembrane region" description="Helical" evidence="8">
    <location>
        <begin position="201"/>
        <end position="223"/>
    </location>
</feature>
<evidence type="ECO:0000256" key="4">
    <source>
        <dbReference type="ARBA" id="ARBA00023040"/>
    </source>
</evidence>
<dbReference type="PANTHER" id="PTHR24243">
    <property type="entry name" value="G-PROTEIN COUPLED RECEPTOR"/>
    <property type="match status" value="1"/>
</dbReference>
<dbReference type="InterPro" id="IPR019427">
    <property type="entry name" value="7TM_GPCR_serpentine_rcpt_Srw"/>
</dbReference>
<dbReference type="Gene3D" id="1.20.1070.10">
    <property type="entry name" value="Rhodopsin 7-helix transmembrane proteins"/>
    <property type="match status" value="1"/>
</dbReference>
<feature type="transmembrane region" description="Helical" evidence="8">
    <location>
        <begin position="302"/>
        <end position="324"/>
    </location>
</feature>
<protein>
    <recommendedName>
        <fullName evidence="9">G-protein coupled receptors family 1 profile domain-containing protein</fullName>
    </recommendedName>
</protein>
<feature type="domain" description="G-protein coupled receptors family 1 profile" evidence="9">
    <location>
        <begin position="33"/>
        <end position="322"/>
    </location>
</feature>
<dbReference type="SUPFAM" id="SSF81321">
    <property type="entry name" value="Family A G protein-coupled receptor-like"/>
    <property type="match status" value="1"/>
</dbReference>
<proteinExistence type="predicted"/>